<proteinExistence type="predicted"/>
<dbReference type="Proteomes" id="UP000708208">
    <property type="component" value="Unassembled WGS sequence"/>
</dbReference>
<dbReference type="EMBL" id="CAJVCH010560565">
    <property type="protein sequence ID" value="CAG7831452.1"/>
    <property type="molecule type" value="Genomic_DNA"/>
</dbReference>
<accession>A0A8J2LA11</accession>
<evidence type="ECO:0000313" key="2">
    <source>
        <dbReference type="Proteomes" id="UP000708208"/>
    </source>
</evidence>
<keyword evidence="2" id="KW-1185">Reference proteome</keyword>
<gene>
    <name evidence="1" type="ORF">AFUS01_LOCUS41194</name>
</gene>
<sequence length="79" mass="9135">MKVTKPGGQKFRNFAQNAVKLQVPITPIRVSLDGTLDLKASECVVLKKEELEEFCKKKKSAKEDVNLEEWRWILCSRRT</sequence>
<organism evidence="1 2">
    <name type="scientific">Allacma fusca</name>
    <dbReference type="NCBI Taxonomy" id="39272"/>
    <lineage>
        <taxon>Eukaryota</taxon>
        <taxon>Metazoa</taxon>
        <taxon>Ecdysozoa</taxon>
        <taxon>Arthropoda</taxon>
        <taxon>Hexapoda</taxon>
        <taxon>Collembola</taxon>
        <taxon>Symphypleona</taxon>
        <taxon>Sminthuridae</taxon>
        <taxon>Allacma</taxon>
    </lineage>
</organism>
<evidence type="ECO:0000313" key="1">
    <source>
        <dbReference type="EMBL" id="CAG7831452.1"/>
    </source>
</evidence>
<comment type="caution">
    <text evidence="1">The sequence shown here is derived from an EMBL/GenBank/DDBJ whole genome shotgun (WGS) entry which is preliminary data.</text>
</comment>
<name>A0A8J2LA11_9HEXA</name>
<protein>
    <submittedName>
        <fullName evidence="1">Uncharacterized protein</fullName>
    </submittedName>
</protein>
<dbReference type="AlphaFoldDB" id="A0A8J2LA11"/>
<reference evidence="1" key="1">
    <citation type="submission" date="2021-06" db="EMBL/GenBank/DDBJ databases">
        <authorList>
            <person name="Hodson N. C."/>
            <person name="Mongue J. A."/>
            <person name="Jaron S. K."/>
        </authorList>
    </citation>
    <scope>NUCLEOTIDE SEQUENCE</scope>
</reference>